<evidence type="ECO:0000313" key="3">
    <source>
        <dbReference type="Proteomes" id="UP001629113"/>
    </source>
</evidence>
<protein>
    <submittedName>
        <fullName evidence="2">Uncharacterized protein</fullName>
    </submittedName>
</protein>
<keyword evidence="3" id="KW-1185">Reference proteome</keyword>
<evidence type="ECO:0000256" key="1">
    <source>
        <dbReference type="SAM" id="MobiDB-lite"/>
    </source>
</evidence>
<name>A0ABR4PM62_9HELO</name>
<sequence length="85" mass="10285">MFPQRTKYPERLFETMYRQDAARDDAQPKKKEMEGHQNLAAARMTAIHEQEFKKQKILKQRNEERKQQFKAAHAEEENAKKEHEK</sequence>
<gene>
    <name evidence="2" type="ORF">PVAG01_03703</name>
</gene>
<proteinExistence type="predicted"/>
<organism evidence="2 3">
    <name type="scientific">Phlyctema vagabunda</name>
    <dbReference type="NCBI Taxonomy" id="108571"/>
    <lineage>
        <taxon>Eukaryota</taxon>
        <taxon>Fungi</taxon>
        <taxon>Dikarya</taxon>
        <taxon>Ascomycota</taxon>
        <taxon>Pezizomycotina</taxon>
        <taxon>Leotiomycetes</taxon>
        <taxon>Helotiales</taxon>
        <taxon>Dermateaceae</taxon>
        <taxon>Phlyctema</taxon>
    </lineage>
</organism>
<evidence type="ECO:0000313" key="2">
    <source>
        <dbReference type="EMBL" id="KAL3424422.1"/>
    </source>
</evidence>
<reference evidence="2 3" key="1">
    <citation type="submission" date="2024-06" db="EMBL/GenBank/DDBJ databases">
        <title>Complete genome of Phlyctema vagabunda strain 19-DSS-EL-015.</title>
        <authorList>
            <person name="Fiorenzani C."/>
        </authorList>
    </citation>
    <scope>NUCLEOTIDE SEQUENCE [LARGE SCALE GENOMIC DNA]</scope>
    <source>
        <strain evidence="2 3">19-DSS-EL-015</strain>
    </source>
</reference>
<dbReference type="Proteomes" id="UP001629113">
    <property type="component" value="Unassembled WGS sequence"/>
</dbReference>
<accession>A0ABR4PM62</accession>
<comment type="caution">
    <text evidence="2">The sequence shown here is derived from an EMBL/GenBank/DDBJ whole genome shotgun (WGS) entry which is preliminary data.</text>
</comment>
<feature type="region of interest" description="Disordered" evidence="1">
    <location>
        <begin position="51"/>
        <end position="85"/>
    </location>
</feature>
<dbReference type="EMBL" id="JBFCZG010000003">
    <property type="protein sequence ID" value="KAL3424422.1"/>
    <property type="molecule type" value="Genomic_DNA"/>
</dbReference>